<comment type="caution">
    <text evidence="3">The sequence shown here is derived from an EMBL/GenBank/DDBJ whole genome shotgun (WGS) entry which is preliminary data.</text>
</comment>
<dbReference type="EMBL" id="BART01031329">
    <property type="protein sequence ID" value="GAH13185.1"/>
    <property type="molecule type" value="Genomic_DNA"/>
</dbReference>
<dbReference type="AlphaFoldDB" id="X1DYB5"/>
<reference evidence="3" key="1">
    <citation type="journal article" date="2014" name="Front. Microbiol.">
        <title>High frequency of phylogenetically diverse reductive dehalogenase-homologous genes in deep subseafloor sedimentary metagenomes.</title>
        <authorList>
            <person name="Kawai M."/>
            <person name="Futagami T."/>
            <person name="Toyoda A."/>
            <person name="Takaki Y."/>
            <person name="Nishi S."/>
            <person name="Hori S."/>
            <person name="Arai W."/>
            <person name="Tsubouchi T."/>
            <person name="Morono Y."/>
            <person name="Uchiyama I."/>
            <person name="Ito T."/>
            <person name="Fujiyama A."/>
            <person name="Inagaki F."/>
            <person name="Takami H."/>
        </authorList>
    </citation>
    <scope>NUCLEOTIDE SEQUENCE</scope>
    <source>
        <strain evidence="3">Expedition CK06-06</strain>
    </source>
</reference>
<keyword evidence="2" id="KW-0812">Transmembrane</keyword>
<evidence type="ECO:0000256" key="1">
    <source>
        <dbReference type="SAM" id="MobiDB-lite"/>
    </source>
</evidence>
<keyword evidence="2" id="KW-1133">Transmembrane helix</keyword>
<accession>X1DYB5</accession>
<sequence length="100" mass="11577">MDEKQNFQSSEDSDSQQTQVALSVQEPIRRKNNKLLMKGVFIFFVLSLSVIGIWFYTFYSDIKESAKPCKDKTRYISFSGAIENRKSVCILDLYGQNFSE</sequence>
<evidence type="ECO:0000256" key="2">
    <source>
        <dbReference type="SAM" id="Phobius"/>
    </source>
</evidence>
<feature type="non-terminal residue" evidence="3">
    <location>
        <position position="100"/>
    </location>
</feature>
<evidence type="ECO:0000313" key="3">
    <source>
        <dbReference type="EMBL" id="GAH13185.1"/>
    </source>
</evidence>
<keyword evidence="2" id="KW-0472">Membrane</keyword>
<proteinExistence type="predicted"/>
<protein>
    <recommendedName>
        <fullName evidence="4">Transmembrane protein</fullName>
    </recommendedName>
</protein>
<organism evidence="3">
    <name type="scientific">marine sediment metagenome</name>
    <dbReference type="NCBI Taxonomy" id="412755"/>
    <lineage>
        <taxon>unclassified sequences</taxon>
        <taxon>metagenomes</taxon>
        <taxon>ecological metagenomes</taxon>
    </lineage>
</organism>
<feature type="region of interest" description="Disordered" evidence="1">
    <location>
        <begin position="1"/>
        <end position="20"/>
    </location>
</feature>
<evidence type="ECO:0008006" key="4">
    <source>
        <dbReference type="Google" id="ProtNLM"/>
    </source>
</evidence>
<gene>
    <name evidence="3" type="ORF">S01H4_54438</name>
</gene>
<name>X1DYB5_9ZZZZ</name>
<feature type="transmembrane region" description="Helical" evidence="2">
    <location>
        <begin position="39"/>
        <end position="59"/>
    </location>
</feature>